<evidence type="ECO:0008006" key="10">
    <source>
        <dbReference type="Google" id="ProtNLM"/>
    </source>
</evidence>
<organism evidence="8 9">
    <name type="scientific">Carboxylicivirga sediminis</name>
    <dbReference type="NCBI Taxonomy" id="2006564"/>
    <lineage>
        <taxon>Bacteria</taxon>
        <taxon>Pseudomonadati</taxon>
        <taxon>Bacteroidota</taxon>
        <taxon>Bacteroidia</taxon>
        <taxon>Marinilabiliales</taxon>
        <taxon>Marinilabiliaceae</taxon>
        <taxon>Carboxylicivirga</taxon>
    </lineage>
</organism>
<feature type="domain" description="Methyl-accepting transducer" evidence="6">
    <location>
        <begin position="393"/>
        <end position="608"/>
    </location>
</feature>
<feature type="transmembrane region" description="Helical" evidence="5">
    <location>
        <begin position="310"/>
        <end position="333"/>
    </location>
</feature>
<evidence type="ECO:0000256" key="1">
    <source>
        <dbReference type="ARBA" id="ARBA00022500"/>
    </source>
</evidence>
<dbReference type="GO" id="GO:0006935">
    <property type="term" value="P:chemotaxis"/>
    <property type="evidence" value="ECO:0007669"/>
    <property type="project" value="UniProtKB-KW"/>
</dbReference>
<evidence type="ECO:0000313" key="8">
    <source>
        <dbReference type="EMBL" id="MBR8537572.1"/>
    </source>
</evidence>
<dbReference type="GO" id="GO:0005886">
    <property type="term" value="C:plasma membrane"/>
    <property type="evidence" value="ECO:0007669"/>
    <property type="project" value="TreeGrafter"/>
</dbReference>
<feature type="transmembrane region" description="Helical" evidence="5">
    <location>
        <begin position="12"/>
        <end position="32"/>
    </location>
</feature>
<dbReference type="SMART" id="SM00283">
    <property type="entry name" value="MA"/>
    <property type="match status" value="1"/>
</dbReference>
<feature type="region of interest" description="Disordered" evidence="4">
    <location>
        <begin position="401"/>
        <end position="421"/>
    </location>
</feature>
<evidence type="ECO:0000313" key="9">
    <source>
        <dbReference type="Proteomes" id="UP000679220"/>
    </source>
</evidence>
<dbReference type="RefSeq" id="WP_212192596.1">
    <property type="nucleotide sequence ID" value="NZ_JAGTAR010000035.1"/>
</dbReference>
<keyword evidence="5" id="KW-0472">Membrane</keyword>
<dbReference type="AlphaFoldDB" id="A0A941F6Y0"/>
<evidence type="ECO:0000256" key="3">
    <source>
        <dbReference type="PROSITE-ProRule" id="PRU00284"/>
    </source>
</evidence>
<evidence type="ECO:0000259" key="7">
    <source>
        <dbReference type="PROSITE" id="PS50885"/>
    </source>
</evidence>
<sequence>MKLNLKKKLASFTIIAVGSVFCIFLTISLLFIRRSFVESNEHLLIEETQKAANAINQQLSSHMAVARALARSFEVTYSNNWEQMYPLFNASMEQVAKEEDDFLAVWNCFQYEYILPTWGNKPGRLTSTLSREEGQLKHKEIIRDIDGIKPSPYYDAIESLNEMIVEPYWYQYGEDESDKVLETSIVAPMQASGAGIGVVGIDISLDAFPAFVADIKPFEASTAILLSTKGSIIGHEDVEKLGKPLNNFYDSINIAAYTHLNKEACEIFEYKIDGEQMVFSLAPIYPGKSLTPWFVLIQTPKKVLTAKANWIVSVLLIIGLVSIAVIAILVYLVSGRIATPIISSAKITSTISSGDLTSVFNYKKEKDELDVLNNSLLDMQEKLSVVVKMIRENSQQIQDASNRLEQDSSTLSNATSSMATSSEEVSSAIEEMTANIEQNTENARITSQLSHTALESVKNSNNSTQRMRQAMGSVAERISIIQDIASQTNILSLNAAVEAARAGEAGRGFSVVASEVKKLAERSQDAAKEIEKLSRRALMISEKAGNDMEDLVPEIEKTSSLVDEITAASLEQNTGIQQISGALQQLNHGTQQNATLADALAQSADELNAFANELQRQVSYFKIANR</sequence>
<keyword evidence="3" id="KW-0807">Transducer</keyword>
<dbReference type="EMBL" id="JAGTAR010000035">
    <property type="protein sequence ID" value="MBR8537572.1"/>
    <property type="molecule type" value="Genomic_DNA"/>
</dbReference>
<evidence type="ECO:0000256" key="2">
    <source>
        <dbReference type="ARBA" id="ARBA00029447"/>
    </source>
</evidence>
<feature type="domain" description="HAMP" evidence="7">
    <location>
        <begin position="335"/>
        <end position="388"/>
    </location>
</feature>
<dbReference type="InterPro" id="IPR004089">
    <property type="entry name" value="MCPsignal_dom"/>
</dbReference>
<accession>A0A941F6Y0</accession>
<comment type="similarity">
    <text evidence="2">Belongs to the methyl-accepting chemotaxis (MCP) protein family.</text>
</comment>
<dbReference type="Gene3D" id="3.30.450.20">
    <property type="entry name" value="PAS domain"/>
    <property type="match status" value="1"/>
</dbReference>
<dbReference type="PROSITE" id="PS50885">
    <property type="entry name" value="HAMP"/>
    <property type="match status" value="1"/>
</dbReference>
<dbReference type="GO" id="GO:0004888">
    <property type="term" value="F:transmembrane signaling receptor activity"/>
    <property type="evidence" value="ECO:0007669"/>
    <property type="project" value="InterPro"/>
</dbReference>
<dbReference type="Proteomes" id="UP000679220">
    <property type="component" value="Unassembled WGS sequence"/>
</dbReference>
<name>A0A941F6Y0_9BACT</name>
<dbReference type="PROSITE" id="PS50111">
    <property type="entry name" value="CHEMOTAXIS_TRANSDUC_2"/>
    <property type="match status" value="1"/>
</dbReference>
<evidence type="ECO:0000256" key="4">
    <source>
        <dbReference type="SAM" id="MobiDB-lite"/>
    </source>
</evidence>
<dbReference type="PANTHER" id="PTHR43531">
    <property type="entry name" value="PROTEIN ICFG"/>
    <property type="match status" value="1"/>
</dbReference>
<dbReference type="CDD" id="cd12912">
    <property type="entry name" value="PDC2_MCP_like"/>
    <property type="match status" value="1"/>
</dbReference>
<gene>
    <name evidence="8" type="ORF">KDU71_18530</name>
</gene>
<reference evidence="8" key="1">
    <citation type="journal article" date="2018" name="Int. J. Syst. Evol. Microbiol.">
        <title>Carboxylicivirga sediminis sp. nov., isolated from coastal sediment.</title>
        <authorList>
            <person name="Wang F.Q."/>
            <person name="Ren L.H."/>
            <person name="Zou R.J."/>
            <person name="Sun Y.Z."/>
            <person name="Liu X.J."/>
            <person name="Jiang F."/>
            <person name="Liu L.J."/>
        </authorList>
    </citation>
    <scope>NUCLEOTIDE SEQUENCE</scope>
    <source>
        <strain evidence="8">JR1</strain>
    </source>
</reference>
<dbReference type="SUPFAM" id="SSF58104">
    <property type="entry name" value="Methyl-accepting chemotaxis protein (MCP) signaling domain"/>
    <property type="match status" value="1"/>
</dbReference>
<dbReference type="CDD" id="cd12913">
    <property type="entry name" value="PDC1_MCP_like"/>
    <property type="match status" value="1"/>
</dbReference>
<evidence type="ECO:0000259" key="6">
    <source>
        <dbReference type="PROSITE" id="PS50111"/>
    </source>
</evidence>
<reference evidence="8" key="2">
    <citation type="submission" date="2021-04" db="EMBL/GenBank/DDBJ databases">
        <authorList>
            <person name="Zhang T."/>
            <person name="Zhang Y."/>
            <person name="Lu D."/>
            <person name="Zuo D."/>
            <person name="Du Z."/>
        </authorList>
    </citation>
    <scope>NUCLEOTIDE SEQUENCE</scope>
    <source>
        <strain evidence="8">JR1</strain>
    </source>
</reference>
<keyword evidence="5" id="KW-1133">Transmembrane helix</keyword>
<dbReference type="GO" id="GO:0007165">
    <property type="term" value="P:signal transduction"/>
    <property type="evidence" value="ECO:0007669"/>
    <property type="project" value="UniProtKB-KW"/>
</dbReference>
<dbReference type="InterPro" id="IPR051310">
    <property type="entry name" value="MCP_chemotaxis"/>
</dbReference>
<comment type="caution">
    <text evidence="8">The sequence shown here is derived from an EMBL/GenBank/DDBJ whole genome shotgun (WGS) entry which is preliminary data.</text>
</comment>
<dbReference type="PRINTS" id="PR00260">
    <property type="entry name" value="CHEMTRNSDUCR"/>
</dbReference>
<evidence type="ECO:0000256" key="5">
    <source>
        <dbReference type="SAM" id="Phobius"/>
    </source>
</evidence>
<protein>
    <recommendedName>
        <fullName evidence="10">Methyl-accepting chemotaxis protein</fullName>
    </recommendedName>
</protein>
<keyword evidence="5" id="KW-0812">Transmembrane</keyword>
<dbReference type="Gene3D" id="1.10.287.950">
    <property type="entry name" value="Methyl-accepting chemotaxis protein"/>
    <property type="match status" value="1"/>
</dbReference>
<keyword evidence="1" id="KW-0145">Chemotaxis</keyword>
<dbReference type="CDD" id="cd11386">
    <property type="entry name" value="MCP_signal"/>
    <property type="match status" value="1"/>
</dbReference>
<dbReference type="InterPro" id="IPR004090">
    <property type="entry name" value="Chemotax_Me-accpt_rcpt"/>
</dbReference>
<feature type="compositionally biased region" description="Low complexity" evidence="4">
    <location>
        <begin position="408"/>
        <end position="421"/>
    </location>
</feature>
<dbReference type="Pfam" id="PF00015">
    <property type="entry name" value="MCPsignal"/>
    <property type="match status" value="1"/>
</dbReference>
<proteinExistence type="inferred from homology"/>
<dbReference type="InterPro" id="IPR003660">
    <property type="entry name" value="HAMP_dom"/>
</dbReference>
<keyword evidence="9" id="KW-1185">Reference proteome</keyword>
<dbReference type="PANTHER" id="PTHR43531:SF11">
    <property type="entry name" value="METHYL-ACCEPTING CHEMOTAXIS PROTEIN 3"/>
    <property type="match status" value="1"/>
</dbReference>